<dbReference type="Proteomes" id="UP000035680">
    <property type="component" value="Unassembled WGS sequence"/>
</dbReference>
<reference evidence="3" key="1">
    <citation type="submission" date="2014-07" db="EMBL/GenBank/DDBJ databases">
        <authorList>
            <person name="Martin A.A"/>
            <person name="De Silva N."/>
        </authorList>
    </citation>
    <scope>NUCLEOTIDE SEQUENCE</scope>
</reference>
<dbReference type="PROSITE" id="PS50097">
    <property type="entry name" value="BTB"/>
    <property type="match status" value="1"/>
</dbReference>
<dbReference type="Pfam" id="PF00651">
    <property type="entry name" value="BTB"/>
    <property type="match status" value="1"/>
</dbReference>
<feature type="transmembrane region" description="Helical" evidence="1">
    <location>
        <begin position="13"/>
        <end position="33"/>
    </location>
</feature>
<proteinExistence type="predicted"/>
<keyword evidence="1" id="KW-1133">Transmembrane helix</keyword>
<dbReference type="SMART" id="SM00225">
    <property type="entry name" value="BTB"/>
    <property type="match status" value="1"/>
</dbReference>
<keyword evidence="1" id="KW-0472">Membrane</keyword>
<evidence type="ECO:0000259" key="2">
    <source>
        <dbReference type="PROSITE" id="PS50097"/>
    </source>
</evidence>
<dbReference type="WBParaSite" id="SVE_1082400.1">
    <property type="protein sequence ID" value="SVE_1082400.1"/>
    <property type="gene ID" value="SVE_1082400"/>
</dbReference>
<sequence length="203" mass="23206">MDRKRKRNSNGEFIGRSFVITLALSLILKYLPFQIIHVTFSQKLLNQLMHVKLTISHFVPKRQVYPSGYDEESNEYVTVFPTLLKPDIVKSNLSSDLGDSFNSHLLTDCIIKVRDAEINVHKAVLTARCSTFCNIFNNTSKNSQINVVEIKNFRTEVVKGMLEYIYKDKISNVRNMADEILAIAVEYGLDRLKAIAIKCLCND</sequence>
<reference evidence="4" key="2">
    <citation type="submission" date="2015-08" db="UniProtKB">
        <authorList>
            <consortium name="WormBaseParasite"/>
        </authorList>
    </citation>
    <scope>IDENTIFICATION</scope>
</reference>
<keyword evidence="3" id="KW-1185">Reference proteome</keyword>
<keyword evidence="1" id="KW-0812">Transmembrane</keyword>
<organism evidence="3 4">
    <name type="scientific">Strongyloides venezuelensis</name>
    <name type="common">Threadworm</name>
    <dbReference type="NCBI Taxonomy" id="75913"/>
    <lineage>
        <taxon>Eukaryota</taxon>
        <taxon>Metazoa</taxon>
        <taxon>Ecdysozoa</taxon>
        <taxon>Nematoda</taxon>
        <taxon>Chromadorea</taxon>
        <taxon>Rhabditida</taxon>
        <taxon>Tylenchina</taxon>
        <taxon>Panagrolaimomorpha</taxon>
        <taxon>Strongyloidoidea</taxon>
        <taxon>Strongyloididae</taxon>
        <taxon>Strongyloides</taxon>
    </lineage>
</organism>
<accession>A0A0K0FNX3</accession>
<dbReference type="Gene3D" id="3.30.710.10">
    <property type="entry name" value="Potassium Channel Kv1.1, Chain A"/>
    <property type="match status" value="1"/>
</dbReference>
<evidence type="ECO:0000313" key="4">
    <source>
        <dbReference type="WBParaSite" id="SVE_1082400.1"/>
    </source>
</evidence>
<dbReference type="SUPFAM" id="SSF54695">
    <property type="entry name" value="POZ domain"/>
    <property type="match status" value="1"/>
</dbReference>
<dbReference type="AlphaFoldDB" id="A0A0K0FNX3"/>
<dbReference type="PANTHER" id="PTHR24413">
    <property type="entry name" value="SPECKLE-TYPE POZ PROTEIN"/>
    <property type="match status" value="1"/>
</dbReference>
<protein>
    <submittedName>
        <fullName evidence="4">Speckle-type POZ protein-like (inferred by orthology to a human protein)</fullName>
    </submittedName>
</protein>
<feature type="domain" description="BTB" evidence="2">
    <location>
        <begin position="107"/>
        <end position="174"/>
    </location>
</feature>
<name>A0A0K0FNX3_STRVS</name>
<evidence type="ECO:0000256" key="1">
    <source>
        <dbReference type="SAM" id="Phobius"/>
    </source>
</evidence>
<dbReference type="InterPro" id="IPR011333">
    <property type="entry name" value="SKP1/BTB/POZ_sf"/>
</dbReference>
<evidence type="ECO:0000313" key="3">
    <source>
        <dbReference type="Proteomes" id="UP000035680"/>
    </source>
</evidence>
<dbReference type="InterPro" id="IPR000210">
    <property type="entry name" value="BTB/POZ_dom"/>
</dbReference>
<dbReference type="STRING" id="75913.A0A0K0FNX3"/>